<keyword evidence="3" id="KW-1185">Reference proteome</keyword>
<gene>
    <name evidence="2" type="ORF">TCAL_16967</name>
</gene>
<accession>A0A553PI37</accession>
<reference evidence="2 3" key="1">
    <citation type="journal article" date="2018" name="Nat. Ecol. Evol.">
        <title>Genomic signatures of mitonuclear coevolution across populations of Tigriopus californicus.</title>
        <authorList>
            <person name="Barreto F.S."/>
            <person name="Watson E.T."/>
            <person name="Lima T.G."/>
            <person name="Willett C.S."/>
            <person name="Edmands S."/>
            <person name="Li W."/>
            <person name="Burton R.S."/>
        </authorList>
    </citation>
    <scope>NUCLEOTIDE SEQUENCE [LARGE SCALE GENOMIC DNA]</scope>
    <source>
        <strain evidence="2 3">San Diego</strain>
    </source>
</reference>
<dbReference type="Proteomes" id="UP000318571">
    <property type="component" value="Chromosome 5"/>
</dbReference>
<organism evidence="2 3">
    <name type="scientific">Tigriopus californicus</name>
    <name type="common">Marine copepod</name>
    <dbReference type="NCBI Taxonomy" id="6832"/>
    <lineage>
        <taxon>Eukaryota</taxon>
        <taxon>Metazoa</taxon>
        <taxon>Ecdysozoa</taxon>
        <taxon>Arthropoda</taxon>
        <taxon>Crustacea</taxon>
        <taxon>Multicrustacea</taxon>
        <taxon>Hexanauplia</taxon>
        <taxon>Copepoda</taxon>
        <taxon>Harpacticoida</taxon>
        <taxon>Harpacticidae</taxon>
        <taxon>Tigriopus</taxon>
    </lineage>
</organism>
<sequence length="128" mass="13930">MSADGQACAQGEESALLDLMDWKAAKVNEGRADRLNLEWGISEFEIANCTCTLVDYGIGRSIPYDGRTKSNQTLFSLEGDHHGNKRAPRGNLSGGGNDGVKNVPRSTFSRLSVVWCCFQELGIITDMS</sequence>
<proteinExistence type="predicted"/>
<evidence type="ECO:0000313" key="3">
    <source>
        <dbReference type="Proteomes" id="UP000318571"/>
    </source>
</evidence>
<dbReference type="AlphaFoldDB" id="A0A553PI37"/>
<protein>
    <submittedName>
        <fullName evidence="2">Uncharacterized protein</fullName>
    </submittedName>
</protein>
<evidence type="ECO:0000313" key="2">
    <source>
        <dbReference type="EMBL" id="TRY77335.1"/>
    </source>
</evidence>
<dbReference type="EMBL" id="VCGU01000004">
    <property type="protein sequence ID" value="TRY77335.1"/>
    <property type="molecule type" value="Genomic_DNA"/>
</dbReference>
<comment type="caution">
    <text evidence="2">The sequence shown here is derived from an EMBL/GenBank/DDBJ whole genome shotgun (WGS) entry which is preliminary data.</text>
</comment>
<evidence type="ECO:0000256" key="1">
    <source>
        <dbReference type="SAM" id="MobiDB-lite"/>
    </source>
</evidence>
<name>A0A553PI37_TIGCA</name>
<feature type="region of interest" description="Disordered" evidence="1">
    <location>
        <begin position="76"/>
        <end position="99"/>
    </location>
</feature>